<dbReference type="Proteomes" id="UP001187346">
    <property type="component" value="Unassembled WGS sequence"/>
</dbReference>
<gene>
    <name evidence="4" type="ORF">R5A26_15395</name>
</gene>
<dbReference type="EMBL" id="JAWMAJ010000043">
    <property type="protein sequence ID" value="MDV7217338.1"/>
    <property type="molecule type" value="Genomic_DNA"/>
</dbReference>
<feature type="region of interest" description="Disordered" evidence="3">
    <location>
        <begin position="1"/>
        <end position="29"/>
    </location>
</feature>
<protein>
    <submittedName>
        <fullName evidence="4">D-alanyl-D-alanine carboxypeptidase</fullName>
        <ecNumber evidence="4">3.4.16.4</ecNumber>
    </submittedName>
</protein>
<name>A0ABU4F9R3_9ACTN</name>
<feature type="compositionally biased region" description="Basic and acidic residues" evidence="3">
    <location>
        <begin position="12"/>
        <end position="24"/>
    </location>
</feature>
<keyword evidence="5" id="KW-1185">Reference proteome</keyword>
<keyword evidence="2 4" id="KW-0378">Hydrolase</keyword>
<organism evidence="4 5">
    <name type="scientific">Streptomyces prunicolor</name>
    <dbReference type="NCBI Taxonomy" id="67348"/>
    <lineage>
        <taxon>Bacteria</taxon>
        <taxon>Bacillati</taxon>
        <taxon>Actinomycetota</taxon>
        <taxon>Actinomycetes</taxon>
        <taxon>Kitasatosporales</taxon>
        <taxon>Streptomycetaceae</taxon>
        <taxon>Streptomyces</taxon>
    </lineage>
</organism>
<evidence type="ECO:0000256" key="1">
    <source>
        <dbReference type="ARBA" id="ARBA00006096"/>
    </source>
</evidence>
<evidence type="ECO:0000256" key="3">
    <source>
        <dbReference type="SAM" id="MobiDB-lite"/>
    </source>
</evidence>
<dbReference type="InterPro" id="IPR012338">
    <property type="entry name" value="Beta-lactam/transpept-like"/>
</dbReference>
<accession>A0ABU4F9R3</accession>
<evidence type="ECO:0000313" key="4">
    <source>
        <dbReference type="EMBL" id="MDV7217338.1"/>
    </source>
</evidence>
<evidence type="ECO:0000313" key="5">
    <source>
        <dbReference type="Proteomes" id="UP001187346"/>
    </source>
</evidence>
<keyword evidence="4" id="KW-0645">Protease</keyword>
<sequence>MFAVRDGPGRQGGRDGDDRGEVRDVASGQKVWSKNPAKALMPASTDKLATAVAALTVLGPGHTVRTKAVYRSGTVYLVGGGDQQLGSADLKSLASAAAKSLKAKNQHAVRLMFDDHLFAAPGADRRRHQGPGRSRRHGRRLLVARTAMASTG</sequence>
<dbReference type="PANTHER" id="PTHR30023:SF0">
    <property type="entry name" value="PENICILLIN-SENSITIVE CARBOXYPEPTIDASE A"/>
    <property type="match status" value="1"/>
</dbReference>
<keyword evidence="4" id="KW-0121">Carboxypeptidase</keyword>
<dbReference type="PANTHER" id="PTHR30023">
    <property type="entry name" value="D-ALANYL-D-ALANINE CARBOXYPEPTIDASE"/>
    <property type="match status" value="1"/>
</dbReference>
<dbReference type="GO" id="GO:0009002">
    <property type="term" value="F:serine-type D-Ala-D-Ala carboxypeptidase activity"/>
    <property type="evidence" value="ECO:0007669"/>
    <property type="project" value="UniProtKB-EC"/>
</dbReference>
<comment type="similarity">
    <text evidence="1">Belongs to the peptidase S13 family.</text>
</comment>
<dbReference type="RefSeq" id="WP_317771687.1">
    <property type="nucleotide sequence ID" value="NZ_JAWMAJ010000043.1"/>
</dbReference>
<dbReference type="Pfam" id="PF02113">
    <property type="entry name" value="Peptidase_S13"/>
    <property type="match status" value="1"/>
</dbReference>
<reference evidence="4 5" key="1">
    <citation type="submission" date="2023-10" db="EMBL/GenBank/DDBJ databases">
        <title>Characterization of rhizosphere-enriched actinobacteria from wheat plants lab-grown on chernevaya soil.</title>
        <authorList>
            <person name="Tikhonova E.N."/>
            <person name="Konopkin A."/>
            <person name="Kravchenko I.K."/>
        </authorList>
    </citation>
    <scope>NUCLEOTIDE SEQUENCE [LARGE SCALE GENOMIC DNA]</scope>
    <source>
        <strain evidence="4 5">RR29</strain>
    </source>
</reference>
<evidence type="ECO:0000256" key="2">
    <source>
        <dbReference type="ARBA" id="ARBA00022801"/>
    </source>
</evidence>
<dbReference type="Gene3D" id="3.40.710.10">
    <property type="entry name" value="DD-peptidase/beta-lactamase superfamily"/>
    <property type="match status" value="1"/>
</dbReference>
<dbReference type="EC" id="3.4.16.4" evidence="4"/>
<dbReference type="SUPFAM" id="SSF56601">
    <property type="entry name" value="beta-lactamase/transpeptidase-like"/>
    <property type="match status" value="1"/>
</dbReference>
<dbReference type="InterPro" id="IPR000667">
    <property type="entry name" value="Peptidase_S13"/>
</dbReference>
<proteinExistence type="inferred from homology"/>
<comment type="caution">
    <text evidence="4">The sequence shown here is derived from an EMBL/GenBank/DDBJ whole genome shotgun (WGS) entry which is preliminary data.</text>
</comment>